<keyword evidence="2" id="KW-1185">Reference proteome</keyword>
<name>A0A914XP88_9BILA</name>
<protein>
    <submittedName>
        <fullName evidence="3">Uncharacterized protein</fullName>
    </submittedName>
</protein>
<reference evidence="3" key="1">
    <citation type="submission" date="2022-11" db="UniProtKB">
        <authorList>
            <consortium name="WormBaseParasite"/>
        </authorList>
    </citation>
    <scope>IDENTIFICATION</scope>
</reference>
<feature type="compositionally biased region" description="Acidic residues" evidence="1">
    <location>
        <begin position="57"/>
        <end position="66"/>
    </location>
</feature>
<evidence type="ECO:0000313" key="2">
    <source>
        <dbReference type="Proteomes" id="UP000887566"/>
    </source>
</evidence>
<dbReference type="AlphaFoldDB" id="A0A914XP88"/>
<sequence>MSSALRKSSLAFPWDVVSMSIGWGGGMRTNEPVNGMLCACEATAREQTAPRARGDDEHDDNEDEATAEWVDARESLLPSPTTASVTNDRRGDLHPCTPEC</sequence>
<organism evidence="2 3">
    <name type="scientific">Plectus sambesii</name>
    <dbReference type="NCBI Taxonomy" id="2011161"/>
    <lineage>
        <taxon>Eukaryota</taxon>
        <taxon>Metazoa</taxon>
        <taxon>Ecdysozoa</taxon>
        <taxon>Nematoda</taxon>
        <taxon>Chromadorea</taxon>
        <taxon>Plectida</taxon>
        <taxon>Plectina</taxon>
        <taxon>Plectoidea</taxon>
        <taxon>Plectidae</taxon>
        <taxon>Plectus</taxon>
    </lineage>
</organism>
<dbReference type="WBParaSite" id="PSAMB.scaffold90size81551.g1920.t1">
    <property type="protein sequence ID" value="PSAMB.scaffold90size81551.g1920.t1"/>
    <property type="gene ID" value="PSAMB.scaffold90size81551.g1920"/>
</dbReference>
<evidence type="ECO:0000313" key="3">
    <source>
        <dbReference type="WBParaSite" id="PSAMB.scaffold90size81551.g1920.t1"/>
    </source>
</evidence>
<proteinExistence type="predicted"/>
<feature type="region of interest" description="Disordered" evidence="1">
    <location>
        <begin position="44"/>
        <end position="100"/>
    </location>
</feature>
<accession>A0A914XP88</accession>
<evidence type="ECO:0000256" key="1">
    <source>
        <dbReference type="SAM" id="MobiDB-lite"/>
    </source>
</evidence>
<dbReference type="Proteomes" id="UP000887566">
    <property type="component" value="Unplaced"/>
</dbReference>